<organism evidence="1 3">
    <name type="scientific">Pleurodeles waltl</name>
    <name type="common">Iberian ribbed newt</name>
    <dbReference type="NCBI Taxonomy" id="8319"/>
    <lineage>
        <taxon>Eukaryota</taxon>
        <taxon>Metazoa</taxon>
        <taxon>Chordata</taxon>
        <taxon>Craniata</taxon>
        <taxon>Vertebrata</taxon>
        <taxon>Euteleostomi</taxon>
        <taxon>Amphibia</taxon>
        <taxon>Batrachia</taxon>
        <taxon>Caudata</taxon>
        <taxon>Salamandroidea</taxon>
        <taxon>Salamandridae</taxon>
        <taxon>Pleurodelinae</taxon>
        <taxon>Pleurodeles</taxon>
    </lineage>
</organism>
<comment type="caution">
    <text evidence="1">The sequence shown here is derived from an EMBL/GenBank/DDBJ whole genome shotgun (WGS) entry which is preliminary data.</text>
</comment>
<sequence>MDFGGGRCWVAAAHSWVCAPHWGSCPLPACLGLPEAYSGLEVSFKAPKRSNRTARPCAVGRARLDWWSARDSGRLKSPWRGNRQPGTALQGGAKIGRKNCDTAWGGTTAGQHAAERALG</sequence>
<evidence type="ECO:0000313" key="2">
    <source>
        <dbReference type="EMBL" id="KAJ1166294.1"/>
    </source>
</evidence>
<dbReference type="EMBL" id="JANPWB010000008">
    <property type="protein sequence ID" value="KAJ1166294.1"/>
    <property type="molecule type" value="Genomic_DNA"/>
</dbReference>
<name>A0AAV7SQE6_PLEWA</name>
<evidence type="ECO:0000313" key="1">
    <source>
        <dbReference type="EMBL" id="KAJ1166293.1"/>
    </source>
</evidence>
<gene>
    <name evidence="1" type="ORF">NDU88_006701</name>
    <name evidence="2" type="ORF">NDU88_006702</name>
</gene>
<protein>
    <submittedName>
        <fullName evidence="1">Uncharacterized protein</fullName>
    </submittedName>
</protein>
<dbReference type="Proteomes" id="UP001066276">
    <property type="component" value="Chromosome 4_2"/>
</dbReference>
<accession>A0AAV7SQE6</accession>
<evidence type="ECO:0000313" key="3">
    <source>
        <dbReference type="Proteomes" id="UP001066276"/>
    </source>
</evidence>
<dbReference type="AlphaFoldDB" id="A0AAV7SQE6"/>
<reference evidence="1" key="1">
    <citation type="journal article" date="2022" name="bioRxiv">
        <title>Sequencing and chromosome-scale assembly of the giantPleurodeles waltlgenome.</title>
        <authorList>
            <person name="Brown T."/>
            <person name="Elewa A."/>
            <person name="Iarovenko S."/>
            <person name="Subramanian E."/>
            <person name="Araus A.J."/>
            <person name="Petzold A."/>
            <person name="Susuki M."/>
            <person name="Suzuki K.-i.T."/>
            <person name="Hayashi T."/>
            <person name="Toyoda A."/>
            <person name="Oliveira C."/>
            <person name="Osipova E."/>
            <person name="Leigh N.D."/>
            <person name="Simon A."/>
            <person name="Yun M.H."/>
        </authorList>
    </citation>
    <scope>NUCLEOTIDE SEQUENCE</scope>
    <source>
        <strain evidence="1">20211129_DDA</strain>
        <tissue evidence="1">Liver</tissue>
    </source>
</reference>
<proteinExistence type="predicted"/>
<dbReference type="EMBL" id="JANPWB010000008">
    <property type="protein sequence ID" value="KAJ1166293.1"/>
    <property type="molecule type" value="Genomic_DNA"/>
</dbReference>
<keyword evidence="3" id="KW-1185">Reference proteome</keyword>